<name>A0ABU4JSN6_9CLOT</name>
<dbReference type="RefSeq" id="WP_318797837.1">
    <property type="nucleotide sequence ID" value="NZ_JARUJP010000007.1"/>
</dbReference>
<dbReference type="GO" id="GO:0016740">
    <property type="term" value="F:transferase activity"/>
    <property type="evidence" value="ECO:0007669"/>
    <property type="project" value="UniProtKB-KW"/>
</dbReference>
<evidence type="ECO:0000313" key="3">
    <source>
        <dbReference type="Proteomes" id="UP001281656"/>
    </source>
</evidence>
<evidence type="ECO:0000256" key="1">
    <source>
        <dbReference type="SAM" id="Phobius"/>
    </source>
</evidence>
<keyword evidence="1" id="KW-1133">Transmembrane helix</keyword>
<reference evidence="2 3" key="1">
    <citation type="submission" date="2023-04" db="EMBL/GenBank/DDBJ databases">
        <title>Clostridium tannerae sp. nov., isolated from the fecal material of an alpaca.</title>
        <authorList>
            <person name="Miller S."/>
            <person name="Hendry M."/>
            <person name="King J."/>
            <person name="Sankaranarayanan K."/>
            <person name="Lawson P.A."/>
        </authorList>
    </citation>
    <scope>NUCLEOTIDE SEQUENCE [LARGE SCALE GENOMIC DNA]</scope>
    <source>
        <strain evidence="2 3">A1-XYC3</strain>
    </source>
</reference>
<accession>A0ABU4JSN6</accession>
<protein>
    <submittedName>
        <fullName evidence="2">Nucleotidyl transferase AbiEii/AbiGii toxin family protein</fullName>
    </submittedName>
</protein>
<feature type="transmembrane region" description="Helical" evidence="1">
    <location>
        <begin position="307"/>
        <end position="326"/>
    </location>
</feature>
<gene>
    <name evidence="2" type="ORF">P8V03_08315</name>
</gene>
<evidence type="ECO:0000313" key="2">
    <source>
        <dbReference type="EMBL" id="MDW8801161.1"/>
    </source>
</evidence>
<keyword evidence="3" id="KW-1185">Reference proteome</keyword>
<comment type="caution">
    <text evidence="2">The sequence shown here is derived from an EMBL/GenBank/DDBJ whole genome shotgun (WGS) entry which is preliminary data.</text>
</comment>
<dbReference type="Pfam" id="PF08843">
    <property type="entry name" value="AbiEii"/>
    <property type="match status" value="1"/>
</dbReference>
<organism evidence="2 3">
    <name type="scientific">Clostridium tanneri</name>
    <dbReference type="NCBI Taxonomy" id="3037988"/>
    <lineage>
        <taxon>Bacteria</taxon>
        <taxon>Bacillati</taxon>
        <taxon>Bacillota</taxon>
        <taxon>Clostridia</taxon>
        <taxon>Eubacteriales</taxon>
        <taxon>Clostridiaceae</taxon>
        <taxon>Clostridium</taxon>
    </lineage>
</organism>
<keyword evidence="1" id="KW-0472">Membrane</keyword>
<dbReference type="Proteomes" id="UP001281656">
    <property type="component" value="Unassembled WGS sequence"/>
</dbReference>
<sequence length="399" mass="46737">MAGKKQNMLCHPSVNFTKGYIKSASKQLGIINKYTLEDQIWIYELHSQIQRRAKNRCVLKGGAATQLHLPLELQRLTADIDCATDLSRKELERIIRSIKEDFNKGGIHCSYKEYIPREVQIHGRTIPMMTFIFHIPFVFNSWKRQRYPGLKIDFLFLDLKELHTVRLSKCKALGLELSYKPIVIDKYSTISDKFLTLAPNLSGLEKTQLDRIYKNIYDLYCLINSNNDLESFIIISERIKESLEQEIKMKNAYPISIKTFLDDILYNTYDIATFSLVKNHSELPVQILRFQEASMPEQNRQILGTDMWSIMALFLYIWVFALKTYIIEENYYKLEAINIVIEEYEYYKSLGKKERRHFKRALKARISSKDSLLNLEGTGHPLRLICLDYILSNMKPSTL</sequence>
<proteinExistence type="predicted"/>
<keyword evidence="2" id="KW-0808">Transferase</keyword>
<dbReference type="EMBL" id="JARUJP010000007">
    <property type="protein sequence ID" value="MDW8801161.1"/>
    <property type="molecule type" value="Genomic_DNA"/>
</dbReference>
<dbReference type="InterPro" id="IPR014942">
    <property type="entry name" value="AbiEii"/>
</dbReference>
<keyword evidence="1" id="KW-0812">Transmembrane</keyword>